<name>A0A8I0A9N6_9CLOT</name>
<feature type="transmembrane region" description="Helical" evidence="1">
    <location>
        <begin position="72"/>
        <end position="96"/>
    </location>
</feature>
<keyword evidence="1" id="KW-0472">Membrane</keyword>
<proteinExistence type="predicted"/>
<dbReference type="AlphaFoldDB" id="A0A8I0A9N6"/>
<dbReference type="Proteomes" id="UP000662088">
    <property type="component" value="Unassembled WGS sequence"/>
</dbReference>
<evidence type="ECO:0000313" key="3">
    <source>
        <dbReference type="Proteomes" id="UP000662088"/>
    </source>
</evidence>
<accession>A0A8I0A9N6</accession>
<keyword evidence="1" id="KW-0812">Transmembrane</keyword>
<gene>
    <name evidence="2" type="ORF">H8R92_10135</name>
</gene>
<feature type="transmembrane region" description="Helical" evidence="1">
    <location>
        <begin position="12"/>
        <end position="34"/>
    </location>
</feature>
<dbReference type="PANTHER" id="PTHR40044">
    <property type="entry name" value="INTEGRAL MEMBRANE PROTEIN-RELATED"/>
    <property type="match status" value="1"/>
</dbReference>
<sequence length="162" mass="17516">MENNIKINSTKRLTLSALVIALYVVIMFCTQSFAFGQFQIRIATTIYSLSYIFPFLVLPLGIANIISNTIMGGLGVLDMLGGGLVGITTSFLIVLIRKYKLNINLAAISIIFVPGLGVATWLSYLLGIPYKAMAFSLCVGQVIPGILGVIIIKILSSKIKEI</sequence>
<comment type="caution">
    <text evidence="2">The sequence shown here is derived from an EMBL/GenBank/DDBJ whole genome shotgun (WGS) entry which is preliminary data.</text>
</comment>
<keyword evidence="3" id="KW-1185">Reference proteome</keyword>
<evidence type="ECO:0000313" key="2">
    <source>
        <dbReference type="EMBL" id="MBC5640772.1"/>
    </source>
</evidence>
<feature type="transmembrane region" description="Helical" evidence="1">
    <location>
        <begin position="46"/>
        <end position="66"/>
    </location>
</feature>
<dbReference type="InterPro" id="IPR010387">
    <property type="entry name" value="QueT"/>
</dbReference>
<dbReference type="RefSeq" id="WP_186835390.1">
    <property type="nucleotide sequence ID" value="NZ_JACOOQ010000017.1"/>
</dbReference>
<dbReference type="Pfam" id="PF06177">
    <property type="entry name" value="QueT"/>
    <property type="match status" value="1"/>
</dbReference>
<feature type="transmembrane region" description="Helical" evidence="1">
    <location>
        <begin position="132"/>
        <end position="155"/>
    </location>
</feature>
<keyword evidence="1" id="KW-1133">Transmembrane helix</keyword>
<reference evidence="2" key="1">
    <citation type="submission" date="2020-08" db="EMBL/GenBank/DDBJ databases">
        <title>Genome public.</title>
        <authorList>
            <person name="Liu C."/>
            <person name="Sun Q."/>
        </authorList>
    </citation>
    <scope>NUCLEOTIDE SEQUENCE</scope>
    <source>
        <strain evidence="2">NSJ-42</strain>
    </source>
</reference>
<dbReference type="PANTHER" id="PTHR40044:SF1">
    <property type="entry name" value="INTEGRAL MEMBRANE PROTEIN"/>
    <property type="match status" value="1"/>
</dbReference>
<organism evidence="2 3">
    <name type="scientific">Clostridium lentum</name>
    <dbReference type="NCBI Taxonomy" id="2763037"/>
    <lineage>
        <taxon>Bacteria</taxon>
        <taxon>Bacillati</taxon>
        <taxon>Bacillota</taxon>
        <taxon>Clostridia</taxon>
        <taxon>Eubacteriales</taxon>
        <taxon>Clostridiaceae</taxon>
        <taxon>Clostridium</taxon>
    </lineage>
</organism>
<protein>
    <submittedName>
        <fullName evidence="2">QueT transporter family protein</fullName>
    </submittedName>
</protein>
<dbReference type="EMBL" id="JACOOQ010000017">
    <property type="protein sequence ID" value="MBC5640772.1"/>
    <property type="molecule type" value="Genomic_DNA"/>
</dbReference>
<evidence type="ECO:0000256" key="1">
    <source>
        <dbReference type="SAM" id="Phobius"/>
    </source>
</evidence>
<feature type="transmembrane region" description="Helical" evidence="1">
    <location>
        <begin position="103"/>
        <end position="126"/>
    </location>
</feature>